<gene>
    <name evidence="3" type="ORF">DSO09_01920</name>
    <name evidence="2" type="ORF">EF809_01170</name>
</gene>
<dbReference type="EMBL" id="RXIH01000009">
    <property type="protein sequence ID" value="RZN57258.1"/>
    <property type="molecule type" value="Genomic_DNA"/>
</dbReference>
<proteinExistence type="predicted"/>
<evidence type="ECO:0000259" key="1">
    <source>
        <dbReference type="Pfam" id="PF02663"/>
    </source>
</evidence>
<dbReference type="Gene3D" id="3.30.1330.130">
    <property type="match status" value="1"/>
</dbReference>
<dbReference type="AlphaFoldDB" id="A0A523BFP1"/>
<dbReference type="PIRSF" id="PIRSF006578">
    <property type="entry name" value="FwdE"/>
    <property type="match status" value="1"/>
</dbReference>
<reference evidence="3 5" key="1">
    <citation type="journal article" date="2019" name="Nat. Microbiol.">
        <title>Expanding anaerobic alkane metabolism in the domain of Archaea.</title>
        <authorList>
            <person name="Wang Y."/>
            <person name="Wegener G."/>
            <person name="Hou J."/>
            <person name="Wang F."/>
            <person name="Xiao X."/>
        </authorList>
    </citation>
    <scope>NUCLEOTIDE SEQUENCE [LARGE SCALE GENOMIC DNA]</scope>
    <source>
        <strain evidence="3">WYZ-LMO11</strain>
    </source>
</reference>
<evidence type="ECO:0000313" key="4">
    <source>
        <dbReference type="Proteomes" id="UP000316080"/>
    </source>
</evidence>
<sequence>MVEMSLIEKAKEFHGHICPFLVLGLRASEIAMKRLGIEKARESETVAEEILAIIECNNCFADGVQIATGCTLGNNCLIYLDLGKNAVTIVRRSNWKGVRVYLDGNKFNNTYFNEEDSKLFEKVVIKREGKDEDEEKLRKRWTEIAFSLMNAPEDLFKIEDVKIAEIERAPIFESIRCEKCGELAMKTRIFEINGKKLCLSCIGKCEAIIGRGIVSEFKIPFIRSEKL</sequence>
<dbReference type="Pfam" id="PF02663">
    <property type="entry name" value="FmdE"/>
    <property type="match status" value="1"/>
</dbReference>
<dbReference type="InterPro" id="IPR026328">
    <property type="entry name" value="FmdE"/>
</dbReference>
<evidence type="ECO:0000313" key="5">
    <source>
        <dbReference type="Proteomes" id="UP000317265"/>
    </source>
</evidence>
<dbReference type="Proteomes" id="UP000317265">
    <property type="component" value="Unassembled WGS sequence"/>
</dbReference>
<dbReference type="EMBL" id="QNVI01000022">
    <property type="protein sequence ID" value="TDA39642.1"/>
    <property type="molecule type" value="Genomic_DNA"/>
</dbReference>
<reference evidence="2 4" key="2">
    <citation type="journal article" date="2019" name="Nat. Microbiol.">
        <title>Wide diversity of methane and short-chain alkane metabolisms in uncultured archaea.</title>
        <authorList>
            <person name="Borrel G."/>
            <person name="Adam P.S."/>
            <person name="McKay L.J."/>
            <person name="Chen L.X."/>
            <person name="Sierra-Garcia I.N."/>
            <person name="Sieber C.M."/>
            <person name="Letourneur Q."/>
            <person name="Ghozlane A."/>
            <person name="Andersen G.L."/>
            <person name="Li W.J."/>
            <person name="Hallam S.J."/>
            <person name="Muyzer G."/>
            <person name="de Oliveira V.M."/>
            <person name="Inskeep W.P."/>
            <person name="Banfield J.F."/>
            <person name="Gribaldo S."/>
        </authorList>
    </citation>
    <scope>NUCLEOTIDE SEQUENCE [LARGE SCALE GENOMIC DNA]</scope>
    <source>
        <strain evidence="2">Verst-YHS</strain>
    </source>
</reference>
<dbReference type="InterPro" id="IPR053194">
    <property type="entry name" value="tRNA_methyltr_O"/>
</dbReference>
<name>A0A523BFP1_9CREN</name>
<comment type="caution">
    <text evidence="3">The sequence shown here is derived from an EMBL/GenBank/DDBJ whole genome shotgun (WGS) entry which is preliminary data.</text>
</comment>
<evidence type="ECO:0000313" key="3">
    <source>
        <dbReference type="EMBL" id="TDA39642.1"/>
    </source>
</evidence>
<dbReference type="PANTHER" id="PTHR39418:SF1">
    <property type="entry name" value="DEHYDROGENASE"/>
    <property type="match status" value="1"/>
</dbReference>
<dbReference type="Proteomes" id="UP000316080">
    <property type="component" value="Unassembled WGS sequence"/>
</dbReference>
<dbReference type="InterPro" id="IPR003814">
    <property type="entry name" value="FmdEsu_dom"/>
</dbReference>
<accession>A0A523BFP1</accession>
<organism evidence="3 5">
    <name type="scientific">Thermoproteota archaeon</name>
    <dbReference type="NCBI Taxonomy" id="2056631"/>
    <lineage>
        <taxon>Archaea</taxon>
        <taxon>Thermoproteota</taxon>
    </lineage>
</organism>
<feature type="domain" description="Formylmethanofuran dehydrogenase subunit E" evidence="1">
    <location>
        <begin position="13"/>
        <end position="156"/>
    </location>
</feature>
<evidence type="ECO:0000313" key="2">
    <source>
        <dbReference type="EMBL" id="RZN57258.1"/>
    </source>
</evidence>
<dbReference type="SUPFAM" id="SSF143555">
    <property type="entry name" value="FwdE-like"/>
    <property type="match status" value="1"/>
</dbReference>
<protein>
    <submittedName>
        <fullName evidence="3">Formylmethanofuran dehydrogenase</fullName>
    </submittedName>
</protein>
<dbReference type="PANTHER" id="PTHR39418">
    <property type="entry name" value="DEHYDROGENASE-RELATED"/>
    <property type="match status" value="1"/>
</dbReference>